<dbReference type="AlphaFoldDB" id="A0A165C9V4"/>
<evidence type="ECO:0000313" key="10">
    <source>
        <dbReference type="Proteomes" id="UP000076871"/>
    </source>
</evidence>
<keyword evidence="10" id="KW-1185">Reference proteome</keyword>
<evidence type="ECO:0000256" key="4">
    <source>
        <dbReference type="ARBA" id="ARBA00022448"/>
    </source>
</evidence>
<evidence type="ECO:0000256" key="5">
    <source>
        <dbReference type="ARBA" id="ARBA00022927"/>
    </source>
</evidence>
<accession>A0A165C9V4</accession>
<dbReference type="RefSeq" id="XP_040760184.1">
    <property type="nucleotide sequence ID" value="XM_040906612.1"/>
</dbReference>
<keyword evidence="6" id="KW-0333">Golgi apparatus</keyword>
<evidence type="ECO:0000256" key="1">
    <source>
        <dbReference type="ARBA" id="ARBA00004395"/>
    </source>
</evidence>
<dbReference type="STRING" id="1314785.A0A165C9V4"/>
<organism evidence="9 10">
    <name type="scientific">Laetiporus sulphureus 93-53</name>
    <dbReference type="NCBI Taxonomy" id="1314785"/>
    <lineage>
        <taxon>Eukaryota</taxon>
        <taxon>Fungi</taxon>
        <taxon>Dikarya</taxon>
        <taxon>Basidiomycota</taxon>
        <taxon>Agaricomycotina</taxon>
        <taxon>Agaricomycetes</taxon>
        <taxon>Polyporales</taxon>
        <taxon>Laetiporus</taxon>
    </lineage>
</organism>
<keyword evidence="4" id="KW-0813">Transport</keyword>
<evidence type="ECO:0000256" key="2">
    <source>
        <dbReference type="ARBA" id="ARBA00006653"/>
    </source>
</evidence>
<keyword evidence="5" id="KW-0653">Protein transport</keyword>
<reference evidence="9 10" key="1">
    <citation type="journal article" date="2016" name="Mol. Biol. Evol.">
        <title>Comparative Genomics of Early-Diverging Mushroom-Forming Fungi Provides Insights into the Origins of Lignocellulose Decay Capabilities.</title>
        <authorList>
            <person name="Nagy L.G."/>
            <person name="Riley R."/>
            <person name="Tritt A."/>
            <person name="Adam C."/>
            <person name="Daum C."/>
            <person name="Floudas D."/>
            <person name="Sun H."/>
            <person name="Yadav J.S."/>
            <person name="Pangilinan J."/>
            <person name="Larsson K.H."/>
            <person name="Matsuura K."/>
            <person name="Barry K."/>
            <person name="Labutti K."/>
            <person name="Kuo R."/>
            <person name="Ohm R.A."/>
            <person name="Bhattacharya S.S."/>
            <person name="Shirouzu T."/>
            <person name="Yoshinaga Y."/>
            <person name="Martin F.M."/>
            <person name="Grigoriev I.V."/>
            <person name="Hibbett D.S."/>
        </authorList>
    </citation>
    <scope>NUCLEOTIDE SEQUENCE [LARGE SCALE GENOMIC DNA]</scope>
    <source>
        <strain evidence="9 10">93-53</strain>
    </source>
</reference>
<gene>
    <name evidence="9" type="ORF">LAESUDRAFT_706143</name>
</gene>
<dbReference type="OrthoDB" id="46189at2759"/>
<dbReference type="GO" id="GO:0017119">
    <property type="term" value="C:Golgi transport complex"/>
    <property type="evidence" value="ECO:0007669"/>
    <property type="project" value="InterPro"/>
</dbReference>
<protein>
    <recommendedName>
        <fullName evidence="3">Conserved oligomeric Golgi complex subunit 1</fullName>
    </recommendedName>
</protein>
<comment type="similarity">
    <text evidence="2">Belongs to the COG1 family.</text>
</comment>
<dbReference type="Pfam" id="PF08700">
    <property type="entry name" value="VPS51_Exo84_N"/>
    <property type="match status" value="1"/>
</dbReference>
<feature type="region of interest" description="Disordered" evidence="8">
    <location>
        <begin position="1"/>
        <end position="40"/>
    </location>
</feature>
<name>A0A165C9V4_9APHY</name>
<dbReference type="InParanoid" id="A0A165C9V4"/>
<dbReference type="GeneID" id="63823641"/>
<evidence type="ECO:0000256" key="3">
    <source>
        <dbReference type="ARBA" id="ARBA00020978"/>
    </source>
</evidence>
<evidence type="ECO:0000256" key="6">
    <source>
        <dbReference type="ARBA" id="ARBA00023034"/>
    </source>
</evidence>
<evidence type="ECO:0000313" key="9">
    <source>
        <dbReference type="EMBL" id="KZT02444.1"/>
    </source>
</evidence>
<dbReference type="Proteomes" id="UP000076871">
    <property type="component" value="Unassembled WGS sequence"/>
</dbReference>
<keyword evidence="7" id="KW-0472">Membrane</keyword>
<comment type="subcellular location">
    <subcellularLocation>
        <location evidence="1">Golgi apparatus membrane</location>
        <topology evidence="1">Peripheral membrane protein</topology>
    </subcellularLocation>
</comment>
<dbReference type="EMBL" id="KV427652">
    <property type="protein sequence ID" value="KZT02444.1"/>
    <property type="molecule type" value="Genomic_DNA"/>
</dbReference>
<dbReference type="PANTHER" id="PTHR31658">
    <property type="entry name" value="CONSERVED OLIGOMERIC GOLGI COMPLEX SUBUNIT 1"/>
    <property type="match status" value="1"/>
</dbReference>
<evidence type="ECO:0000256" key="7">
    <source>
        <dbReference type="ARBA" id="ARBA00023136"/>
    </source>
</evidence>
<evidence type="ECO:0000256" key="8">
    <source>
        <dbReference type="SAM" id="MobiDB-lite"/>
    </source>
</evidence>
<dbReference type="GO" id="GO:0006891">
    <property type="term" value="P:intra-Golgi vesicle-mediated transport"/>
    <property type="evidence" value="ECO:0007669"/>
    <property type="project" value="InterPro"/>
</dbReference>
<dbReference type="GO" id="GO:0015031">
    <property type="term" value="P:protein transport"/>
    <property type="evidence" value="ECO:0007669"/>
    <property type="project" value="UniProtKB-KW"/>
</dbReference>
<dbReference type="PANTHER" id="PTHR31658:SF0">
    <property type="entry name" value="CONSERVED OLIGOMERIC GOLGI COMPLEX SUBUNIT 1"/>
    <property type="match status" value="1"/>
</dbReference>
<dbReference type="InterPro" id="IPR033370">
    <property type="entry name" value="COG1"/>
</dbReference>
<dbReference type="GO" id="GO:0000139">
    <property type="term" value="C:Golgi membrane"/>
    <property type="evidence" value="ECO:0007669"/>
    <property type="project" value="UniProtKB-SubCell"/>
</dbReference>
<proteinExistence type="inferred from homology"/>
<sequence length="916" mass="102270">MASRSSHAADASQSKSGSLENPSPNIQPRPNYGQAGSLTRSPSTFPVAISALDAVTVMDDYDPDDLLTKHTVSEVRTVQQRLRANAEAKQEELRLMVGERYRDLLQASTSIISIAESSKRVLEVFHEMCDIVGAAKLPCTPKRSSTSAEDEHLEALQSLSAHLKLLLDAPEHLWRFMERKLYLHAAWLFMTARAVHRTLLRGGGDADQKWQVYAIDVSEQMPIVHRQWEAISQFRVQITQKATVSLREHMISPEEVCATLLTLHLLESRPLSETLTIYLTQRSKALSFTLSHLYEHHMNGDAHASVGNGKTSSRAHKANVREIKQRLQTVLEIICGTLGTAREIFADNARANKLSMMKQTLQYIQTGSMPAAHLPAELEITTRSLLNSLPASTHFLLLPESIRSYKPYVDGTSLSSSIPQAQLDEKLDAWFTQSMSDLGVVLRRWFSALEGVREVWEIRTSSFDLIETLDGIQAEEKSRMRSFLDDHSRRQAVVVWKSALETLEMELRKHLSHAIETVRQKPDEALSDMQSIEFLFEVPSPQHSFEVNMGSLTTASSFRRYKASIERRMQGRTSLLDEVLGSVESQARSLKEDLEGMQAVDAESCALAQELRELYKSDAEALCTGLVTILEHATDTNTTDETDACRRTSLFVGQAAYKLASTSSFITTIGCDELETSKFRKLMHAICDSVMQRWMNHVLKQIIATYASTFTSSDISRQQGIASSSVTSVSPALVHVLFLLSSSLHDISVYLEPAERTDLIANSLRDFFQAVRDSIQNAEQKGTTNQTDVQHFYDMIFLRKLACEWKSRLPDVLETLDHHLAATQKKLSQANVVHLQLDVDGSIAEYLSRTQTLLSLLLPPHDIRVEMGGKTQTHDQSNSLLPCGIPAVGQHLQPAMELVKPSARFGLLLVGGAALR</sequence>